<gene>
    <name evidence="1" type="ORF">DEO72_LG5g1521</name>
</gene>
<organism evidence="1 2">
    <name type="scientific">Vigna unguiculata</name>
    <name type="common">Cowpea</name>
    <dbReference type="NCBI Taxonomy" id="3917"/>
    <lineage>
        <taxon>Eukaryota</taxon>
        <taxon>Viridiplantae</taxon>
        <taxon>Streptophyta</taxon>
        <taxon>Embryophyta</taxon>
        <taxon>Tracheophyta</taxon>
        <taxon>Spermatophyta</taxon>
        <taxon>Magnoliopsida</taxon>
        <taxon>eudicotyledons</taxon>
        <taxon>Gunneridae</taxon>
        <taxon>Pentapetalae</taxon>
        <taxon>rosids</taxon>
        <taxon>fabids</taxon>
        <taxon>Fabales</taxon>
        <taxon>Fabaceae</taxon>
        <taxon>Papilionoideae</taxon>
        <taxon>50 kb inversion clade</taxon>
        <taxon>NPAAA clade</taxon>
        <taxon>indigoferoid/millettioid clade</taxon>
        <taxon>Phaseoleae</taxon>
        <taxon>Vigna</taxon>
    </lineage>
</organism>
<protein>
    <submittedName>
        <fullName evidence="1">Uncharacterized protein</fullName>
    </submittedName>
</protein>
<dbReference type="Proteomes" id="UP000501690">
    <property type="component" value="Linkage Group LG5"/>
</dbReference>
<accession>A0A4D6LZN6</accession>
<dbReference type="EMBL" id="CP039349">
    <property type="protein sequence ID" value="QCD93446.1"/>
    <property type="molecule type" value="Genomic_DNA"/>
</dbReference>
<name>A0A4D6LZN6_VIGUN</name>
<evidence type="ECO:0000313" key="1">
    <source>
        <dbReference type="EMBL" id="QCD93446.1"/>
    </source>
</evidence>
<dbReference type="AlphaFoldDB" id="A0A4D6LZN6"/>
<proteinExistence type="predicted"/>
<evidence type="ECO:0000313" key="2">
    <source>
        <dbReference type="Proteomes" id="UP000501690"/>
    </source>
</evidence>
<sequence>MEEWPPTVLSRWFPFKKQMEKRRLSAMQDATLDMSAVTNNSLGRTRAGPRWHLCCSCVVEAEDDGRNPIICEEKEERFLLFFQPWQAATIV</sequence>
<keyword evidence="2" id="KW-1185">Reference proteome</keyword>
<reference evidence="1 2" key="1">
    <citation type="submission" date="2019-04" db="EMBL/GenBank/DDBJ databases">
        <title>An improved genome assembly and genetic linkage map for asparagus bean, Vigna unguiculata ssp. sesquipedialis.</title>
        <authorList>
            <person name="Xia Q."/>
            <person name="Zhang R."/>
            <person name="Dong Y."/>
        </authorList>
    </citation>
    <scope>NUCLEOTIDE SEQUENCE [LARGE SCALE GENOMIC DNA]</scope>
    <source>
        <tissue evidence="1">Leaf</tissue>
    </source>
</reference>